<keyword evidence="2" id="KW-1185">Reference proteome</keyword>
<reference evidence="1 2" key="1">
    <citation type="submission" date="2020-03" db="EMBL/GenBank/DDBJ databases">
        <authorList>
            <person name="Pitt A."/>
            <person name="Hahn M.W."/>
        </authorList>
    </citation>
    <scope>NUCLEOTIDE SEQUENCE [LARGE SCALE GENOMIC DNA]</scope>
    <source>
        <strain evidence="1 2">5A-MARBSE</strain>
    </source>
</reference>
<dbReference type="Proteomes" id="UP001321186">
    <property type="component" value="Unassembled WGS sequence"/>
</dbReference>
<comment type="caution">
    <text evidence="1">The sequence shown here is derived from an EMBL/GenBank/DDBJ whole genome shotgun (WGS) entry which is preliminary data.</text>
</comment>
<dbReference type="EMBL" id="JAANOH010000001">
    <property type="protein sequence ID" value="MCZ2474001.1"/>
    <property type="molecule type" value="Genomic_DNA"/>
</dbReference>
<gene>
    <name evidence="1" type="ORF">G9H61_00970</name>
</gene>
<accession>A0ABT4JCI6</accession>
<proteinExistence type="predicted"/>
<evidence type="ECO:0000313" key="1">
    <source>
        <dbReference type="EMBL" id="MCZ2474001.1"/>
    </source>
</evidence>
<evidence type="ECO:0000313" key="2">
    <source>
        <dbReference type="Proteomes" id="UP001321186"/>
    </source>
</evidence>
<name>A0ABT4JCI6_9BACT</name>
<dbReference type="RefSeq" id="WP_269009222.1">
    <property type="nucleotide sequence ID" value="NZ_JAANOH010000001.1"/>
</dbReference>
<organism evidence="1 2">
    <name type="scientific">Aquirufa ecclesiirivi</name>
    <dbReference type="NCBI Taxonomy" id="2715124"/>
    <lineage>
        <taxon>Bacteria</taxon>
        <taxon>Pseudomonadati</taxon>
        <taxon>Bacteroidota</taxon>
        <taxon>Cytophagia</taxon>
        <taxon>Cytophagales</taxon>
        <taxon>Flectobacillaceae</taxon>
        <taxon>Aquirufa</taxon>
    </lineage>
</organism>
<protein>
    <submittedName>
        <fullName evidence="1">Uncharacterized protein</fullName>
    </submittedName>
</protein>
<sequence>MFILIKIQESKIIEDMYSNEYLYFNSLETFKKSNDSDQSGRNDPFELVVNLEQLKSLSVKTNNKTILSDKNSKNFSGQYITHLEKSKINCCCLYWTELEVGKKAPTFNERLLQMGDKMLIIYDCQKFFEILDENLEKLNYQYSRKKVSYFDRKSYNGELTLHQKDNDFNYQNEYRILFKQPNDKPIKIYIPSLKNISTIINSKDYDNLIIQIQ</sequence>